<gene>
    <name evidence="3" type="ORF">TEU_04125</name>
</gene>
<dbReference type="InterPro" id="IPR036188">
    <property type="entry name" value="FAD/NAD-bd_sf"/>
</dbReference>
<dbReference type="STRING" id="1505907.TEU_04125"/>
<sequence>MPTRELPEKSEITIIGGGIVGVTIAHELAKRGEEVTVIEKRFIGSGSTFRCGTGIRQQFNDEANVQVMKRSVELWKRYSEEYGFPFEQTGYLFLLYDDEEVETFKRNIAIQNRFGVPTRLITPEEAKEIVPLLDISEVIAASWNPTDGKADPFHSTTKFALHAEEFGARLVEYTEVKDFIIKNGEIKGLKTTRGTIKTGIVINATNAWAKLINAMAGIGVKIPIEPYKHQAVITQPIKKGSIKPMVISFKYGHAYLTQTAHGGVVGGVGYELGPTYDLNPTYEFLREVSYYFTKIIPALRELLILRTWAGYYAKTPDSNPAIGKIEELSDYYIAAGFSGHGFMMAPAVAEMVADIITKGKTDLPVEWYDPYRFERGELRGQALQMG</sequence>
<dbReference type="GO" id="GO:0016491">
    <property type="term" value="F:oxidoreductase activity"/>
    <property type="evidence" value="ECO:0007669"/>
    <property type="project" value="UniProtKB-KW"/>
</dbReference>
<dbReference type="HOGENOM" id="CLU_007884_4_1_2"/>
<dbReference type="OrthoDB" id="168391at2157"/>
<evidence type="ECO:0000313" key="4">
    <source>
        <dbReference type="Proteomes" id="UP000029980"/>
    </source>
</evidence>
<dbReference type="SUPFAM" id="SSF54373">
    <property type="entry name" value="FAD-linked reductases, C-terminal domain"/>
    <property type="match status" value="1"/>
</dbReference>
<reference evidence="3 4" key="1">
    <citation type="journal article" date="2015" name="Int. J. Syst. Evol. Microbiol.">
        <title>Thermococcus eurythermalis sp. nov., a conditional piezophilic hyperthermophilic archaeon with a wide temperature range isolated from an oil-immersed chimney in the Guaymas Basin.</title>
        <authorList>
            <person name="Zhao W."/>
            <person name="Zeng X."/>
            <person name="Xiao X."/>
        </authorList>
    </citation>
    <scope>NUCLEOTIDE SEQUENCE [LARGE SCALE GENOMIC DNA]</scope>
    <source>
        <strain evidence="3 4">A501</strain>
    </source>
</reference>
<dbReference type="Gene3D" id="3.50.50.60">
    <property type="entry name" value="FAD/NAD(P)-binding domain"/>
    <property type="match status" value="1"/>
</dbReference>
<keyword evidence="4" id="KW-1185">Reference proteome</keyword>
<dbReference type="RefSeq" id="WP_050002573.1">
    <property type="nucleotide sequence ID" value="NZ_CP008887.1"/>
</dbReference>
<dbReference type="Pfam" id="PF01266">
    <property type="entry name" value="DAO"/>
    <property type="match status" value="1"/>
</dbReference>
<evidence type="ECO:0000313" key="3">
    <source>
        <dbReference type="EMBL" id="AIU69593.1"/>
    </source>
</evidence>
<protein>
    <submittedName>
        <fullName evidence="3">Sarcosine oxidase subunit beta</fullName>
    </submittedName>
</protein>
<dbReference type="EMBL" id="CP008887">
    <property type="protein sequence ID" value="AIU69593.1"/>
    <property type="molecule type" value="Genomic_DNA"/>
</dbReference>
<dbReference type="InterPro" id="IPR006076">
    <property type="entry name" value="FAD-dep_OxRdtase"/>
</dbReference>
<keyword evidence="1" id="KW-0560">Oxidoreductase</keyword>
<dbReference type="Proteomes" id="UP000029980">
    <property type="component" value="Chromosome"/>
</dbReference>
<evidence type="ECO:0000259" key="2">
    <source>
        <dbReference type="Pfam" id="PF01266"/>
    </source>
</evidence>
<dbReference type="SUPFAM" id="SSF51905">
    <property type="entry name" value="FAD/NAD(P)-binding domain"/>
    <property type="match status" value="1"/>
</dbReference>
<organism evidence="3 4">
    <name type="scientific">Thermococcus eurythermalis</name>
    <dbReference type="NCBI Taxonomy" id="1505907"/>
    <lineage>
        <taxon>Archaea</taxon>
        <taxon>Methanobacteriati</taxon>
        <taxon>Methanobacteriota</taxon>
        <taxon>Thermococci</taxon>
        <taxon>Thermococcales</taxon>
        <taxon>Thermococcaceae</taxon>
        <taxon>Thermococcus</taxon>
    </lineage>
</organism>
<dbReference type="KEGG" id="teu:TEU_04125"/>
<accession>A0A097QSZ3</accession>
<dbReference type="GO" id="GO:0005737">
    <property type="term" value="C:cytoplasm"/>
    <property type="evidence" value="ECO:0007669"/>
    <property type="project" value="TreeGrafter"/>
</dbReference>
<dbReference type="PANTHER" id="PTHR13847">
    <property type="entry name" value="SARCOSINE DEHYDROGENASE-RELATED"/>
    <property type="match status" value="1"/>
</dbReference>
<dbReference type="AlphaFoldDB" id="A0A097QSZ3"/>
<dbReference type="GeneID" id="25152622"/>
<dbReference type="Gene3D" id="3.30.9.10">
    <property type="entry name" value="D-Amino Acid Oxidase, subunit A, domain 2"/>
    <property type="match status" value="1"/>
</dbReference>
<name>A0A097QSZ3_9EURY</name>
<evidence type="ECO:0000256" key="1">
    <source>
        <dbReference type="ARBA" id="ARBA00023002"/>
    </source>
</evidence>
<proteinExistence type="predicted"/>
<dbReference type="PANTHER" id="PTHR13847:SF287">
    <property type="entry name" value="FAD-DEPENDENT OXIDOREDUCTASE DOMAIN-CONTAINING PROTEIN 1"/>
    <property type="match status" value="1"/>
</dbReference>
<feature type="domain" description="FAD dependent oxidoreductase" evidence="2">
    <location>
        <begin position="12"/>
        <end position="354"/>
    </location>
</feature>